<dbReference type="AlphaFoldDB" id="A0A1Y6CJT9"/>
<name>A0A1Y6CJT9_9PROT</name>
<dbReference type="SUPFAM" id="SSF51735">
    <property type="entry name" value="NAD(P)-binding Rossmann-fold domains"/>
    <property type="match status" value="1"/>
</dbReference>
<dbReference type="InterPro" id="IPR008927">
    <property type="entry name" value="6-PGluconate_DH-like_C_sf"/>
</dbReference>
<comment type="function">
    <text evidence="10">Catalyzes the NADPH-dependent reduction of ketopantoate into pantoic acid.</text>
</comment>
<dbReference type="STRING" id="560819.SAMN05428998_12919"/>
<dbReference type="InterPro" id="IPR036291">
    <property type="entry name" value="NAD(P)-bd_dom_sf"/>
</dbReference>
<dbReference type="Gene3D" id="1.10.1040.10">
    <property type="entry name" value="N-(1-d-carboxylethyl)-l-norvaline Dehydrogenase, domain 2"/>
    <property type="match status" value="1"/>
</dbReference>
<dbReference type="FunFam" id="1.10.1040.10:FF:000017">
    <property type="entry name" value="2-dehydropantoate 2-reductase"/>
    <property type="match status" value="1"/>
</dbReference>
<dbReference type="SUPFAM" id="SSF48179">
    <property type="entry name" value="6-phosphogluconate dehydrogenase C-terminal domain-like"/>
    <property type="match status" value="1"/>
</dbReference>
<dbReference type="InterPro" id="IPR013332">
    <property type="entry name" value="KPR_N"/>
</dbReference>
<protein>
    <recommendedName>
        <fullName evidence="4 10">2-dehydropantoate 2-reductase</fullName>
        <ecNumber evidence="3 10">1.1.1.169</ecNumber>
    </recommendedName>
    <alternativeName>
        <fullName evidence="8 10">Ketopantoate reductase</fullName>
    </alternativeName>
</protein>
<gene>
    <name evidence="13" type="ORF">SAMN05428998_12919</name>
</gene>
<comment type="catalytic activity">
    <reaction evidence="9 10">
        <text>(R)-pantoate + NADP(+) = 2-dehydropantoate + NADPH + H(+)</text>
        <dbReference type="Rhea" id="RHEA:16233"/>
        <dbReference type="ChEBI" id="CHEBI:11561"/>
        <dbReference type="ChEBI" id="CHEBI:15378"/>
        <dbReference type="ChEBI" id="CHEBI:15980"/>
        <dbReference type="ChEBI" id="CHEBI:57783"/>
        <dbReference type="ChEBI" id="CHEBI:58349"/>
        <dbReference type="EC" id="1.1.1.169"/>
    </reaction>
</comment>
<feature type="domain" description="Ketopantoate reductase N-terminal" evidence="11">
    <location>
        <begin position="20"/>
        <end position="145"/>
    </location>
</feature>
<feature type="domain" description="Ketopantoate reductase C-terminal" evidence="12">
    <location>
        <begin position="191"/>
        <end position="312"/>
    </location>
</feature>
<dbReference type="Proteomes" id="UP000192917">
    <property type="component" value="Unassembled WGS sequence"/>
</dbReference>
<evidence type="ECO:0000256" key="4">
    <source>
        <dbReference type="ARBA" id="ARBA00019465"/>
    </source>
</evidence>
<proteinExistence type="inferred from homology"/>
<organism evidence="13 14">
    <name type="scientific">Tistlia consotensis USBA 355</name>
    <dbReference type="NCBI Taxonomy" id="560819"/>
    <lineage>
        <taxon>Bacteria</taxon>
        <taxon>Pseudomonadati</taxon>
        <taxon>Pseudomonadota</taxon>
        <taxon>Alphaproteobacteria</taxon>
        <taxon>Rhodospirillales</taxon>
        <taxon>Rhodovibrionaceae</taxon>
        <taxon>Tistlia</taxon>
    </lineage>
</organism>
<evidence type="ECO:0000256" key="6">
    <source>
        <dbReference type="ARBA" id="ARBA00022857"/>
    </source>
</evidence>
<keyword evidence="14" id="KW-1185">Reference proteome</keyword>
<dbReference type="GO" id="GO:0008677">
    <property type="term" value="F:2-dehydropantoate 2-reductase activity"/>
    <property type="evidence" value="ECO:0007669"/>
    <property type="project" value="UniProtKB-EC"/>
</dbReference>
<evidence type="ECO:0000256" key="2">
    <source>
        <dbReference type="ARBA" id="ARBA00007870"/>
    </source>
</evidence>
<evidence type="ECO:0000256" key="1">
    <source>
        <dbReference type="ARBA" id="ARBA00004994"/>
    </source>
</evidence>
<keyword evidence="7 10" id="KW-0560">Oxidoreductase</keyword>
<evidence type="ECO:0000256" key="7">
    <source>
        <dbReference type="ARBA" id="ARBA00023002"/>
    </source>
</evidence>
<keyword evidence="5 10" id="KW-0566">Pantothenate biosynthesis</keyword>
<evidence type="ECO:0000256" key="5">
    <source>
        <dbReference type="ARBA" id="ARBA00022655"/>
    </source>
</evidence>
<dbReference type="InterPro" id="IPR013752">
    <property type="entry name" value="KPA_reductase"/>
</dbReference>
<evidence type="ECO:0000313" key="13">
    <source>
        <dbReference type="EMBL" id="SMF69794.1"/>
    </source>
</evidence>
<accession>A0A1Y6CJT9</accession>
<evidence type="ECO:0000259" key="11">
    <source>
        <dbReference type="Pfam" id="PF02558"/>
    </source>
</evidence>
<evidence type="ECO:0000256" key="9">
    <source>
        <dbReference type="ARBA" id="ARBA00048793"/>
    </source>
</evidence>
<dbReference type="EC" id="1.1.1.169" evidence="3 10"/>
<dbReference type="NCBIfam" id="TIGR00745">
    <property type="entry name" value="apbA_panE"/>
    <property type="match status" value="1"/>
</dbReference>
<dbReference type="InterPro" id="IPR051402">
    <property type="entry name" value="KPR-Related"/>
</dbReference>
<evidence type="ECO:0000313" key="14">
    <source>
        <dbReference type="Proteomes" id="UP000192917"/>
    </source>
</evidence>
<dbReference type="InterPro" id="IPR003710">
    <property type="entry name" value="ApbA"/>
</dbReference>
<evidence type="ECO:0000256" key="8">
    <source>
        <dbReference type="ARBA" id="ARBA00032024"/>
    </source>
</evidence>
<dbReference type="UniPathway" id="UPA00028">
    <property type="reaction ID" value="UER00004"/>
</dbReference>
<keyword evidence="6 10" id="KW-0521">NADP</keyword>
<comment type="pathway">
    <text evidence="1 10">Cofactor biosynthesis; (R)-pantothenate biosynthesis; (R)-pantoate from 3-methyl-2-oxobutanoate: step 2/2.</text>
</comment>
<dbReference type="Pfam" id="PF08546">
    <property type="entry name" value="ApbA_C"/>
    <property type="match status" value="1"/>
</dbReference>
<reference evidence="13 14" key="1">
    <citation type="submission" date="2017-04" db="EMBL/GenBank/DDBJ databases">
        <authorList>
            <person name="Afonso C.L."/>
            <person name="Miller P.J."/>
            <person name="Scott M.A."/>
            <person name="Spackman E."/>
            <person name="Goraichik I."/>
            <person name="Dimitrov K.M."/>
            <person name="Suarez D.L."/>
            <person name="Swayne D.E."/>
        </authorList>
    </citation>
    <scope>NUCLEOTIDE SEQUENCE [LARGE SCALE GENOMIC DNA]</scope>
    <source>
        <strain evidence="13 14">USBA 355</strain>
    </source>
</reference>
<evidence type="ECO:0000256" key="10">
    <source>
        <dbReference type="RuleBase" id="RU362068"/>
    </source>
</evidence>
<dbReference type="Gene3D" id="3.40.50.720">
    <property type="entry name" value="NAD(P)-binding Rossmann-like Domain"/>
    <property type="match status" value="1"/>
</dbReference>
<dbReference type="EMBL" id="FWZX01000029">
    <property type="protein sequence ID" value="SMF69794.1"/>
    <property type="molecule type" value="Genomic_DNA"/>
</dbReference>
<dbReference type="RefSeq" id="WP_085125520.1">
    <property type="nucleotide sequence ID" value="NZ_FWZX01000029.1"/>
</dbReference>
<dbReference type="PANTHER" id="PTHR21708">
    <property type="entry name" value="PROBABLE 2-DEHYDROPANTOATE 2-REDUCTASE"/>
    <property type="match status" value="1"/>
</dbReference>
<evidence type="ECO:0000256" key="3">
    <source>
        <dbReference type="ARBA" id="ARBA00013014"/>
    </source>
</evidence>
<dbReference type="GO" id="GO:0005737">
    <property type="term" value="C:cytoplasm"/>
    <property type="evidence" value="ECO:0007669"/>
    <property type="project" value="TreeGrafter"/>
</dbReference>
<dbReference type="GO" id="GO:0015940">
    <property type="term" value="P:pantothenate biosynthetic process"/>
    <property type="evidence" value="ECO:0007669"/>
    <property type="project" value="UniProtKB-UniPathway"/>
</dbReference>
<dbReference type="InterPro" id="IPR013328">
    <property type="entry name" value="6PGD_dom2"/>
</dbReference>
<dbReference type="NCBIfam" id="NF005091">
    <property type="entry name" value="PRK06522.2-2"/>
    <property type="match status" value="1"/>
</dbReference>
<sequence>MTSDEPRPPAIPDAPGTPAVAVVGLGGVGGVVAGCLAEAGRCALVTCTRRPLPALIFERAGAAVELAPRNLTRPDAAGPVDWVLLCTKTYDSAAAGAWLRRLCGPSTRVAVLQNGLGQVERIAPFLGEAAALPAIVYYNGERLAPDGPDRVRVRLNPVGARDLVVADDPAGRAFARLFEGTPLRVELSGDFVTLIWRKLLLNGAANPISALVRQRQVAFRRPEIQALALEVLTEAVAAGRAEGARLEPDEAERMLAILLSYPAETGTSMYFDATLGRPLEIEAVTGEIVAAAERHGIATPINRTLLTLLRAVSDAAAAGS</sequence>
<evidence type="ECO:0000259" key="12">
    <source>
        <dbReference type="Pfam" id="PF08546"/>
    </source>
</evidence>
<dbReference type="PROSITE" id="PS51257">
    <property type="entry name" value="PROKAR_LIPOPROTEIN"/>
    <property type="match status" value="1"/>
</dbReference>
<dbReference type="PANTHER" id="PTHR21708:SF26">
    <property type="entry name" value="2-DEHYDROPANTOATE 2-REDUCTASE"/>
    <property type="match status" value="1"/>
</dbReference>
<comment type="similarity">
    <text evidence="2 10">Belongs to the ketopantoate reductase family.</text>
</comment>
<dbReference type="Pfam" id="PF02558">
    <property type="entry name" value="ApbA"/>
    <property type="match status" value="1"/>
</dbReference>